<dbReference type="GO" id="GO:0140359">
    <property type="term" value="F:ABC-type transporter activity"/>
    <property type="evidence" value="ECO:0007669"/>
    <property type="project" value="InterPro"/>
</dbReference>
<dbReference type="PROSITE" id="PS00211">
    <property type="entry name" value="ABC_TRANSPORTER_1"/>
    <property type="match status" value="2"/>
</dbReference>
<feature type="domain" description="ABC transmembrane type-1" evidence="11">
    <location>
        <begin position="698"/>
        <end position="935"/>
    </location>
</feature>
<evidence type="ECO:0000256" key="4">
    <source>
        <dbReference type="ARBA" id="ARBA00022737"/>
    </source>
</evidence>
<keyword evidence="7 9" id="KW-1133">Transmembrane helix</keyword>
<dbReference type="Pfam" id="PF00664">
    <property type="entry name" value="ABC_membrane"/>
    <property type="match status" value="2"/>
</dbReference>
<evidence type="ECO:0000256" key="1">
    <source>
        <dbReference type="ARBA" id="ARBA00004141"/>
    </source>
</evidence>
<reference evidence="12" key="1">
    <citation type="submission" date="2020-02" db="EMBL/GenBank/DDBJ databases">
        <authorList>
            <person name="Lichtner F.J."/>
        </authorList>
    </citation>
    <scope>NUCLEOTIDE SEQUENCE</scope>
    <source>
        <strain evidence="12">G10</strain>
    </source>
</reference>
<dbReference type="EMBL" id="JAAOZQ010000023">
    <property type="protein sequence ID" value="KAF7526282.1"/>
    <property type="molecule type" value="Genomic_DNA"/>
</dbReference>
<dbReference type="FunFam" id="3.40.50.300:FF:000163">
    <property type="entry name" value="Multidrug resistance-associated protein member 4"/>
    <property type="match status" value="1"/>
</dbReference>
<evidence type="ECO:0000259" key="11">
    <source>
        <dbReference type="PROSITE" id="PS50929"/>
    </source>
</evidence>
<dbReference type="InterPro" id="IPR050173">
    <property type="entry name" value="ABC_transporter_C-like"/>
</dbReference>
<dbReference type="InterPro" id="IPR044726">
    <property type="entry name" value="ABCC_6TM_D2"/>
</dbReference>
<organism evidence="12 13">
    <name type="scientific">Penicillium crustosum</name>
    <name type="common">Blue mold fungus</name>
    <dbReference type="NCBI Taxonomy" id="36656"/>
    <lineage>
        <taxon>Eukaryota</taxon>
        <taxon>Fungi</taxon>
        <taxon>Dikarya</taxon>
        <taxon>Ascomycota</taxon>
        <taxon>Pezizomycotina</taxon>
        <taxon>Eurotiomycetes</taxon>
        <taxon>Eurotiomycetidae</taxon>
        <taxon>Eurotiales</taxon>
        <taxon>Aspergillaceae</taxon>
        <taxon>Penicillium</taxon>
    </lineage>
</organism>
<dbReference type="GO" id="GO:0016020">
    <property type="term" value="C:membrane"/>
    <property type="evidence" value="ECO:0007669"/>
    <property type="project" value="UniProtKB-SubCell"/>
</dbReference>
<dbReference type="CDD" id="cd18580">
    <property type="entry name" value="ABC_6TM_ABCC_D2"/>
    <property type="match status" value="1"/>
</dbReference>
<dbReference type="AlphaFoldDB" id="A0A9P5GSV7"/>
<dbReference type="SUPFAM" id="SSF52540">
    <property type="entry name" value="P-loop containing nucleoside triphosphate hydrolases"/>
    <property type="match status" value="2"/>
</dbReference>
<accession>A0A9P5GSV7</accession>
<evidence type="ECO:0000256" key="6">
    <source>
        <dbReference type="ARBA" id="ARBA00022840"/>
    </source>
</evidence>
<sequence>MFPSRSNGYNPVEEIDLEDLHADGRRRVSENLATREYDLRQSWLTTLMRAIRAVDYLDESQLPQSSKNAAYYTPLAESVRRRELGRVLRHPEILVPLVLSGVLEAVACLSTVAAPLLLQRVLREPSDPGHLLALFGISLLAAVAGRSKDQICRVLAVRVSSILQLALFRKCLRFSGRATCTEGRLVSCSTTDMMLLRNYILKIHDIWSSPLQLILIVLLVLRLLGLSGLLGYIVMASLLLSQTQANAKVASAMEKYLGYDERRITMLSQAFQRIKGIKLLQLESIITKKIADIRELQLVALTRRLRLVFCFFISVNQMIPGLTALVSFISYWANHQALNAEVIFPALTLFELSHSPASKLSLAVTRQFSILPSVFRVRDILRQEEVYEQSSGRPDDIDIAINLDKATISYPGLATNSDIANEYSAFRLDALTLQIPRGRLTGIYGASGAGKSTLIKGIVGECVAQPPLSVKVYGSCALGRQDPWIMQGTVRDNILLGQPYEELRYRQVLRDCCLEDDLDTFPGSDQALVASNGATLSGGQRARISLARALYSQAEIVLLDDPLSAVDTRVGQSLWNDCIRKLSQTVIVATHQVDLLPQCDNIVVLDKGRIIAQGPPDQVLKHSFFDGSTLLNGPKELSTPIHDQAQSVSPAPNTTNSKAVALGEEVRVRGSVDRALYGVYLRYSGGYPYIAALSAIFCLTVGTRILGNLWLAWWVRDTLNWAQRLYMSGYIGVMLSQAVFVALVGVYLVSGSVQASRHIHEGVLARLFNADMDLFDRQPLGRITNRLSVDIEGIDFRLINAADGLLLAASSLLASTIVLAMSSPYLILAILPIGYITSRIQLLYGVSAREVRRLCSVLDSPVLTVINEAMCARASLQAYSAIELFEERHRAVLSKAMAGISVRYALETWVTVRVELVSVLLLGATCALCGLGVLTTVQAGLTLSLSITLAKHLDTFLWSLINLDVEMNSMERLNQYLMLPAPERYSPSIGREIAPSWPESGSVTFSGVGVTYAQASQPSLHAFDLVVPAGAKVGIVGRSGSGKSTIIAALTGLVPLIAGTIQIDNVDLATVSLRQRRQAVHVLAQDAVLFEGTLRENLDPSQCSNDVDMLGALSAVAWHQLEVQSDGVDRESVLDQQILAGGTNLSAGQAQLVALARAVLVRPRILVLDEATANVDQSTDERIQRTLQQSFRHSTILCVAHRATSVSWMDRVITMADGRKVG</sequence>
<dbReference type="GO" id="GO:0005524">
    <property type="term" value="F:ATP binding"/>
    <property type="evidence" value="ECO:0007669"/>
    <property type="project" value="UniProtKB-KW"/>
</dbReference>
<dbReference type="SMART" id="SM00382">
    <property type="entry name" value="AAA"/>
    <property type="match status" value="2"/>
</dbReference>
<dbReference type="InterPro" id="IPR011527">
    <property type="entry name" value="ABC1_TM_dom"/>
</dbReference>
<feature type="domain" description="ABC transporter" evidence="10">
    <location>
        <begin position="1003"/>
        <end position="1221"/>
    </location>
</feature>
<evidence type="ECO:0000256" key="2">
    <source>
        <dbReference type="ARBA" id="ARBA00022448"/>
    </source>
</evidence>
<comment type="caution">
    <text evidence="12">The sequence shown here is derived from an EMBL/GenBank/DDBJ whole genome shotgun (WGS) entry which is preliminary data.</text>
</comment>
<feature type="transmembrane region" description="Helical" evidence="9">
    <location>
        <begin position="689"/>
        <end position="713"/>
    </location>
</feature>
<evidence type="ECO:0000259" key="10">
    <source>
        <dbReference type="PROSITE" id="PS50893"/>
    </source>
</evidence>
<keyword evidence="13" id="KW-1185">Reference proteome</keyword>
<dbReference type="PROSITE" id="PS50893">
    <property type="entry name" value="ABC_TRANSPORTER_2"/>
    <property type="match status" value="2"/>
</dbReference>
<keyword evidence="4" id="KW-0677">Repeat</keyword>
<dbReference type="Proteomes" id="UP000701341">
    <property type="component" value="Unassembled WGS sequence"/>
</dbReference>
<feature type="domain" description="ABC transporter" evidence="10">
    <location>
        <begin position="408"/>
        <end position="632"/>
    </location>
</feature>
<dbReference type="GO" id="GO:0005737">
    <property type="term" value="C:cytoplasm"/>
    <property type="evidence" value="ECO:0007669"/>
    <property type="project" value="UniProtKB-ARBA"/>
</dbReference>
<evidence type="ECO:0000256" key="5">
    <source>
        <dbReference type="ARBA" id="ARBA00022741"/>
    </source>
</evidence>
<dbReference type="CDD" id="cd03250">
    <property type="entry name" value="ABCC_MRP_domain1"/>
    <property type="match status" value="1"/>
</dbReference>
<comment type="subcellular location">
    <subcellularLocation>
        <location evidence="1">Membrane</location>
        <topology evidence="1">Multi-pass membrane protein</topology>
    </subcellularLocation>
</comment>
<keyword evidence="8 9" id="KW-0472">Membrane</keyword>
<dbReference type="InterPro" id="IPR003439">
    <property type="entry name" value="ABC_transporter-like_ATP-bd"/>
</dbReference>
<dbReference type="PROSITE" id="PS50929">
    <property type="entry name" value="ABC_TM1F"/>
    <property type="match status" value="2"/>
</dbReference>
<dbReference type="Gene3D" id="3.40.50.300">
    <property type="entry name" value="P-loop containing nucleotide triphosphate hydrolases"/>
    <property type="match status" value="2"/>
</dbReference>
<name>A0A9P5GSV7_PENCR</name>
<evidence type="ECO:0000313" key="13">
    <source>
        <dbReference type="Proteomes" id="UP000701341"/>
    </source>
</evidence>
<feature type="transmembrane region" description="Helical" evidence="9">
    <location>
        <begin position="307"/>
        <end position="333"/>
    </location>
</feature>
<keyword evidence="2" id="KW-0813">Transport</keyword>
<dbReference type="GO" id="GO:0016887">
    <property type="term" value="F:ATP hydrolysis activity"/>
    <property type="evidence" value="ECO:0007669"/>
    <property type="project" value="InterPro"/>
</dbReference>
<dbReference type="InterPro" id="IPR036640">
    <property type="entry name" value="ABC1_TM_sf"/>
</dbReference>
<dbReference type="FunFam" id="1.20.1560.10:FF:000013">
    <property type="entry name" value="ABC transporter C family member 2"/>
    <property type="match status" value="1"/>
</dbReference>
<dbReference type="InterPro" id="IPR027417">
    <property type="entry name" value="P-loop_NTPase"/>
</dbReference>
<keyword evidence="5" id="KW-0547">Nucleotide-binding</keyword>
<dbReference type="InterPro" id="IPR017871">
    <property type="entry name" value="ABC_transporter-like_CS"/>
</dbReference>
<gene>
    <name evidence="12" type="ORF">PCG10_004218</name>
</gene>
<evidence type="ECO:0000256" key="9">
    <source>
        <dbReference type="SAM" id="Phobius"/>
    </source>
</evidence>
<dbReference type="PANTHER" id="PTHR24223:SF415">
    <property type="entry name" value="FI20190P1"/>
    <property type="match status" value="1"/>
</dbReference>
<feature type="transmembrane region" description="Helical" evidence="9">
    <location>
        <begin position="213"/>
        <end position="240"/>
    </location>
</feature>
<evidence type="ECO:0000256" key="7">
    <source>
        <dbReference type="ARBA" id="ARBA00022989"/>
    </source>
</evidence>
<proteinExistence type="predicted"/>
<dbReference type="PANTHER" id="PTHR24223">
    <property type="entry name" value="ATP-BINDING CASSETTE SUB-FAMILY C"/>
    <property type="match status" value="1"/>
</dbReference>
<dbReference type="Gene3D" id="1.20.1560.10">
    <property type="entry name" value="ABC transporter type 1, transmembrane domain"/>
    <property type="match status" value="2"/>
</dbReference>
<dbReference type="InterPro" id="IPR003593">
    <property type="entry name" value="AAA+_ATPase"/>
</dbReference>
<feature type="domain" description="ABC transmembrane type-1" evidence="11">
    <location>
        <begin position="98"/>
        <end position="361"/>
    </location>
</feature>
<keyword evidence="6" id="KW-0067">ATP-binding</keyword>
<protein>
    <recommendedName>
        <fullName evidence="14">P-loop containing nucleoside triphosphate hydrolase protein</fullName>
    </recommendedName>
</protein>
<feature type="transmembrane region" description="Helical" evidence="9">
    <location>
        <begin position="725"/>
        <end position="749"/>
    </location>
</feature>
<evidence type="ECO:0000256" key="8">
    <source>
        <dbReference type="ARBA" id="ARBA00023136"/>
    </source>
</evidence>
<keyword evidence="3 9" id="KW-0812">Transmembrane</keyword>
<dbReference type="SUPFAM" id="SSF90123">
    <property type="entry name" value="ABC transporter transmembrane region"/>
    <property type="match status" value="2"/>
</dbReference>
<feature type="transmembrane region" description="Helical" evidence="9">
    <location>
        <begin position="805"/>
        <end position="831"/>
    </location>
</feature>
<evidence type="ECO:0000313" key="12">
    <source>
        <dbReference type="EMBL" id="KAF7526282.1"/>
    </source>
</evidence>
<evidence type="ECO:0000256" key="3">
    <source>
        <dbReference type="ARBA" id="ARBA00022692"/>
    </source>
</evidence>
<feature type="transmembrane region" description="Helical" evidence="9">
    <location>
        <begin position="919"/>
        <end position="941"/>
    </location>
</feature>
<dbReference type="Pfam" id="PF00005">
    <property type="entry name" value="ABC_tran"/>
    <property type="match status" value="2"/>
</dbReference>
<evidence type="ECO:0008006" key="14">
    <source>
        <dbReference type="Google" id="ProtNLM"/>
    </source>
</evidence>